<keyword evidence="3" id="KW-1185">Reference proteome</keyword>
<sequence>MREKVKVREAEKSNLILSFNSKEERLLAKQLLSLETLKRQAADSRALEQKVVYSHFQLRLRRSELAHARLLEDRELARKLASLIYRSGAASHEDTQGAMRRLLQPGQRSREASAPCRLRGASVPTKECEDEQAIQNPEAGIKQEAKAHFRKPEDIPGLEGGKLVRFGVAEPHVLTLGLERNLAKTGGLRPHTTAGTVNKKKSGSAAARRSASAIPMSTPLHPASSSKREAPIGLRPSSRALFLNTEDARQVQTRSLVEAQASSTREADFDGRVKRLVDLVKGMQQQKSAQLRDYYSSRLLTAAGPDLKEDNCVQDQQRWLPLGQEPNHRSITIRKLDTNFTRRDIPQDILLMESYNRVLTEENWAVRRWPTNDPYHFLT</sequence>
<reference evidence="2" key="1">
    <citation type="journal article" date="2022" name="bioRxiv">
        <title>Sequencing and chromosome-scale assembly of the giantPleurodeles waltlgenome.</title>
        <authorList>
            <person name="Brown T."/>
            <person name="Elewa A."/>
            <person name="Iarovenko S."/>
            <person name="Subramanian E."/>
            <person name="Araus A.J."/>
            <person name="Petzold A."/>
            <person name="Susuki M."/>
            <person name="Suzuki K.-i.T."/>
            <person name="Hayashi T."/>
            <person name="Toyoda A."/>
            <person name="Oliveira C."/>
            <person name="Osipova E."/>
            <person name="Leigh N.D."/>
            <person name="Simon A."/>
            <person name="Yun M.H."/>
        </authorList>
    </citation>
    <scope>NUCLEOTIDE SEQUENCE</scope>
    <source>
        <strain evidence="2">20211129_DDA</strain>
        <tissue evidence="2">Liver</tissue>
    </source>
</reference>
<feature type="region of interest" description="Disordered" evidence="1">
    <location>
        <begin position="185"/>
        <end position="231"/>
    </location>
</feature>
<evidence type="ECO:0000313" key="2">
    <source>
        <dbReference type="EMBL" id="KAJ1118735.1"/>
    </source>
</evidence>
<dbReference type="Proteomes" id="UP001066276">
    <property type="component" value="Chromosome 8"/>
</dbReference>
<protein>
    <submittedName>
        <fullName evidence="2">Uncharacterized protein</fullName>
    </submittedName>
</protein>
<dbReference type="AlphaFoldDB" id="A0AAV7NUW7"/>
<accession>A0AAV7NUW7</accession>
<name>A0AAV7NUW7_PLEWA</name>
<feature type="region of interest" description="Disordered" evidence="1">
    <location>
        <begin position="105"/>
        <end position="124"/>
    </location>
</feature>
<gene>
    <name evidence="2" type="ORF">NDU88_006922</name>
</gene>
<comment type="caution">
    <text evidence="2">The sequence shown here is derived from an EMBL/GenBank/DDBJ whole genome shotgun (WGS) entry which is preliminary data.</text>
</comment>
<evidence type="ECO:0000313" key="3">
    <source>
        <dbReference type="Proteomes" id="UP001066276"/>
    </source>
</evidence>
<organism evidence="2 3">
    <name type="scientific">Pleurodeles waltl</name>
    <name type="common">Iberian ribbed newt</name>
    <dbReference type="NCBI Taxonomy" id="8319"/>
    <lineage>
        <taxon>Eukaryota</taxon>
        <taxon>Metazoa</taxon>
        <taxon>Chordata</taxon>
        <taxon>Craniata</taxon>
        <taxon>Vertebrata</taxon>
        <taxon>Euteleostomi</taxon>
        <taxon>Amphibia</taxon>
        <taxon>Batrachia</taxon>
        <taxon>Caudata</taxon>
        <taxon>Salamandroidea</taxon>
        <taxon>Salamandridae</taxon>
        <taxon>Pleurodelinae</taxon>
        <taxon>Pleurodeles</taxon>
    </lineage>
</organism>
<dbReference type="EMBL" id="JANPWB010000012">
    <property type="protein sequence ID" value="KAJ1118735.1"/>
    <property type="molecule type" value="Genomic_DNA"/>
</dbReference>
<evidence type="ECO:0000256" key="1">
    <source>
        <dbReference type="SAM" id="MobiDB-lite"/>
    </source>
</evidence>
<proteinExistence type="predicted"/>
<feature type="compositionally biased region" description="Low complexity" evidence="1">
    <location>
        <begin position="204"/>
        <end position="213"/>
    </location>
</feature>